<organism evidence="2 3">
    <name type="scientific">Parvularcula mediterranea</name>
    <dbReference type="NCBI Taxonomy" id="2732508"/>
    <lineage>
        <taxon>Bacteria</taxon>
        <taxon>Pseudomonadati</taxon>
        <taxon>Pseudomonadota</taxon>
        <taxon>Alphaproteobacteria</taxon>
        <taxon>Parvularculales</taxon>
        <taxon>Parvularculaceae</taxon>
        <taxon>Parvularcula</taxon>
    </lineage>
</organism>
<protein>
    <submittedName>
        <fullName evidence="2">Type 1 glutamine amidotransferase</fullName>
    </submittedName>
</protein>
<comment type="caution">
    <text evidence="2">The sequence shown here is derived from an EMBL/GenBank/DDBJ whole genome shotgun (WGS) entry which is preliminary data.</text>
</comment>
<keyword evidence="3" id="KW-1185">Reference proteome</keyword>
<dbReference type="SUPFAM" id="SSF52317">
    <property type="entry name" value="Class I glutamine amidotransferase-like"/>
    <property type="match status" value="1"/>
</dbReference>
<dbReference type="Gene3D" id="3.40.50.880">
    <property type="match status" value="1"/>
</dbReference>
<dbReference type="GO" id="GO:0005829">
    <property type="term" value="C:cytosol"/>
    <property type="evidence" value="ECO:0007669"/>
    <property type="project" value="TreeGrafter"/>
</dbReference>
<dbReference type="Pfam" id="PF00117">
    <property type="entry name" value="GATase"/>
    <property type="match status" value="1"/>
</dbReference>
<accession>A0A7Y3RNW7</accession>
<dbReference type="AlphaFoldDB" id="A0A7Y3RNW7"/>
<dbReference type="PANTHER" id="PTHR42695">
    <property type="entry name" value="GLUTAMINE AMIDOTRANSFERASE YLR126C-RELATED"/>
    <property type="match status" value="1"/>
</dbReference>
<dbReference type="GO" id="GO:0016740">
    <property type="term" value="F:transferase activity"/>
    <property type="evidence" value="ECO:0007669"/>
    <property type="project" value="UniProtKB-KW"/>
</dbReference>
<dbReference type="InterPro" id="IPR029062">
    <property type="entry name" value="Class_I_gatase-like"/>
</dbReference>
<dbReference type="PROSITE" id="PS51273">
    <property type="entry name" value="GATASE_TYPE_1"/>
    <property type="match status" value="1"/>
</dbReference>
<evidence type="ECO:0000313" key="3">
    <source>
        <dbReference type="Proteomes" id="UP000536835"/>
    </source>
</evidence>
<dbReference type="InterPro" id="IPR044992">
    <property type="entry name" value="ChyE-like"/>
</dbReference>
<dbReference type="CDD" id="cd01741">
    <property type="entry name" value="GATase1_1"/>
    <property type="match status" value="1"/>
</dbReference>
<dbReference type="InterPro" id="IPR017926">
    <property type="entry name" value="GATASE"/>
</dbReference>
<evidence type="ECO:0000313" key="2">
    <source>
        <dbReference type="EMBL" id="NNU17455.1"/>
    </source>
</evidence>
<reference evidence="2 3" key="1">
    <citation type="submission" date="2020-05" db="EMBL/GenBank/DDBJ databases">
        <title>Parvularcula mediterraneae sp. nov., isolated from polypropylene straw from shallow seawater of the seashore of Laganas in Zakynthos island, Greece.</title>
        <authorList>
            <person name="Szabo I."/>
            <person name="Al-Omari J."/>
            <person name="Rado J."/>
            <person name="Szerdahelyi G.S."/>
        </authorList>
    </citation>
    <scope>NUCLEOTIDE SEQUENCE [LARGE SCALE GENOMIC DNA]</scope>
    <source>
        <strain evidence="2 3">ZS-1/3</strain>
    </source>
</reference>
<keyword evidence="2" id="KW-0808">Transferase</keyword>
<feature type="domain" description="Glutamine amidotransferase" evidence="1">
    <location>
        <begin position="21"/>
        <end position="187"/>
    </location>
</feature>
<dbReference type="PANTHER" id="PTHR42695:SF5">
    <property type="entry name" value="GLUTAMINE AMIDOTRANSFERASE YLR126C-RELATED"/>
    <property type="match status" value="1"/>
</dbReference>
<dbReference type="EMBL" id="JABFCX010000003">
    <property type="protein sequence ID" value="NNU17455.1"/>
    <property type="molecule type" value="Genomic_DNA"/>
</dbReference>
<evidence type="ECO:0000259" key="1">
    <source>
        <dbReference type="Pfam" id="PF00117"/>
    </source>
</evidence>
<keyword evidence="2" id="KW-0315">Glutamine amidotransferase</keyword>
<dbReference type="Proteomes" id="UP000536835">
    <property type="component" value="Unassembled WGS sequence"/>
</dbReference>
<name>A0A7Y3RNW7_9PROT</name>
<sequence>MKVVIAETGVPPKELPGSWPSYPEMFRRMFEDIGAGFTYETYDTDHVAVPEPQEGAALLVTGSPRGVYEDHAFIPRLEESVRKWAGAGRPVVGICFGHQLVARAFGAKVEKSERGWGVGVHTYEVVGDAPWGEGPRRFACAVSHQDQVMGLAGGLTRIAGSAFTPYGCLGHEELPVLTFQPHPEFRHDFASALMALRSDRIPEERTSLAQASLRNESDRMAIALWIKNFMEARN</sequence>
<gene>
    <name evidence="2" type="ORF">HK107_14070</name>
</gene>
<dbReference type="RefSeq" id="WP_173200899.1">
    <property type="nucleotide sequence ID" value="NZ_JABFCX010000003.1"/>
</dbReference>
<proteinExistence type="predicted"/>